<evidence type="ECO:0000313" key="1">
    <source>
        <dbReference type="EMBL" id="GAA3587433.1"/>
    </source>
</evidence>
<reference evidence="2" key="1">
    <citation type="journal article" date="2019" name="Int. J. Syst. Evol. Microbiol.">
        <title>The Global Catalogue of Microorganisms (GCM) 10K type strain sequencing project: providing services to taxonomists for standard genome sequencing and annotation.</title>
        <authorList>
            <consortium name="The Broad Institute Genomics Platform"/>
            <consortium name="The Broad Institute Genome Sequencing Center for Infectious Disease"/>
            <person name="Wu L."/>
            <person name="Ma J."/>
        </authorList>
    </citation>
    <scope>NUCLEOTIDE SEQUENCE [LARGE SCALE GENOMIC DNA]</scope>
    <source>
        <strain evidence="2">JCM 16898</strain>
    </source>
</reference>
<accession>A0ABP6YNP1</accession>
<dbReference type="Gene3D" id="3.40.710.10">
    <property type="entry name" value="DD-peptidase/beta-lactamase superfamily"/>
    <property type="match status" value="1"/>
</dbReference>
<dbReference type="InterPro" id="IPR012338">
    <property type="entry name" value="Beta-lactam/transpept-like"/>
</dbReference>
<gene>
    <name evidence="1" type="ORF">GCM10022222_85120</name>
</gene>
<evidence type="ECO:0000313" key="2">
    <source>
        <dbReference type="Proteomes" id="UP001500689"/>
    </source>
</evidence>
<proteinExistence type="predicted"/>
<protein>
    <submittedName>
        <fullName evidence="1">Uncharacterized protein</fullName>
    </submittedName>
</protein>
<organism evidence="1 2">
    <name type="scientific">Amycolatopsis ultiminotia</name>
    <dbReference type="NCBI Taxonomy" id="543629"/>
    <lineage>
        <taxon>Bacteria</taxon>
        <taxon>Bacillati</taxon>
        <taxon>Actinomycetota</taxon>
        <taxon>Actinomycetes</taxon>
        <taxon>Pseudonocardiales</taxon>
        <taxon>Pseudonocardiaceae</taxon>
        <taxon>Amycolatopsis</taxon>
    </lineage>
</organism>
<sequence>MGEVVLRVTGLTVGKFVVRHVAGPLGADFHIGLGSAELACVADIVPPPPHAGTHLRWIRATYGEDAFMSTRFNAAPEVNTMAWR</sequence>
<dbReference type="RefSeq" id="WP_344869321.1">
    <property type="nucleotide sequence ID" value="NZ_BAAAZN010000035.1"/>
</dbReference>
<name>A0ABP6YNP1_9PSEU</name>
<dbReference type="Proteomes" id="UP001500689">
    <property type="component" value="Unassembled WGS sequence"/>
</dbReference>
<dbReference type="EMBL" id="BAAAZN010000035">
    <property type="protein sequence ID" value="GAA3587433.1"/>
    <property type="molecule type" value="Genomic_DNA"/>
</dbReference>
<keyword evidence="2" id="KW-1185">Reference proteome</keyword>
<comment type="caution">
    <text evidence="1">The sequence shown here is derived from an EMBL/GenBank/DDBJ whole genome shotgun (WGS) entry which is preliminary data.</text>
</comment>